<evidence type="ECO:0008006" key="2">
    <source>
        <dbReference type="Google" id="ProtNLM"/>
    </source>
</evidence>
<dbReference type="Gene3D" id="3.40.630.30">
    <property type="match status" value="1"/>
</dbReference>
<evidence type="ECO:0000313" key="1">
    <source>
        <dbReference type="EMBL" id="MPN01441.1"/>
    </source>
</evidence>
<gene>
    <name evidence="1" type="ORF">SDC9_148650</name>
</gene>
<accession>A0A645EHM7</accession>
<proteinExistence type="predicted"/>
<name>A0A645EHM7_9ZZZZ</name>
<organism evidence="1">
    <name type="scientific">bioreactor metagenome</name>
    <dbReference type="NCBI Taxonomy" id="1076179"/>
    <lineage>
        <taxon>unclassified sequences</taxon>
        <taxon>metagenomes</taxon>
        <taxon>ecological metagenomes</taxon>
    </lineage>
</organism>
<reference evidence="1" key="1">
    <citation type="submission" date="2019-08" db="EMBL/GenBank/DDBJ databases">
        <authorList>
            <person name="Kucharzyk K."/>
            <person name="Murdoch R.W."/>
            <person name="Higgins S."/>
            <person name="Loffler F."/>
        </authorList>
    </citation>
    <scope>NUCLEOTIDE SEQUENCE</scope>
</reference>
<dbReference type="SUPFAM" id="SSF55729">
    <property type="entry name" value="Acyl-CoA N-acyltransferases (Nat)"/>
    <property type="match status" value="1"/>
</dbReference>
<comment type="caution">
    <text evidence="1">The sequence shown here is derived from an EMBL/GenBank/DDBJ whole genome shotgun (WGS) entry which is preliminary data.</text>
</comment>
<dbReference type="EMBL" id="VSSQ01047448">
    <property type="protein sequence ID" value="MPN01441.1"/>
    <property type="molecule type" value="Genomic_DNA"/>
</dbReference>
<sequence length="101" mass="11478">MIKSKIKLDSNEGLLEDSYCHSAYRGLGLHTIMNKYRMSKLFEANKTQIIVIVIQGNIPAVKVQENCGFQIVGSFYLGKIFGVPITTFNKNKLDNRFNTVY</sequence>
<protein>
    <recommendedName>
        <fullName evidence="2">N-acetyltransferase domain-containing protein</fullName>
    </recommendedName>
</protein>
<dbReference type="InterPro" id="IPR016181">
    <property type="entry name" value="Acyl_CoA_acyltransferase"/>
</dbReference>
<dbReference type="AlphaFoldDB" id="A0A645EHM7"/>